<gene>
    <name evidence="1" type="ORF">SPELUC_LOCUS12031</name>
</gene>
<evidence type="ECO:0000313" key="1">
    <source>
        <dbReference type="EMBL" id="CAG8714669.1"/>
    </source>
</evidence>
<evidence type="ECO:0000313" key="2">
    <source>
        <dbReference type="Proteomes" id="UP000789366"/>
    </source>
</evidence>
<accession>A0ACA9PM39</accession>
<comment type="caution">
    <text evidence="1">The sequence shown here is derived from an EMBL/GenBank/DDBJ whole genome shotgun (WGS) entry which is preliminary data.</text>
</comment>
<reference evidence="1" key="1">
    <citation type="submission" date="2021-06" db="EMBL/GenBank/DDBJ databases">
        <authorList>
            <person name="Kallberg Y."/>
            <person name="Tangrot J."/>
            <person name="Rosling A."/>
        </authorList>
    </citation>
    <scope>NUCLEOTIDE SEQUENCE</scope>
    <source>
        <strain evidence="1">28 12/20/2015</strain>
    </source>
</reference>
<sequence>PGPTLQKTGFKRNRDKKIMVSEVLDAYYDVLEDPAGVEVDLDKLLQELEAECNSIARKWPCQEKEAIEIGPCQHNRIIVKKNRQGMKIRAYEGDVTRHILLKDDVEKDEP</sequence>
<proteinExistence type="predicted"/>
<dbReference type="Proteomes" id="UP000789366">
    <property type="component" value="Unassembled WGS sequence"/>
</dbReference>
<protein>
    <submittedName>
        <fullName evidence="1">244_t:CDS:1</fullName>
    </submittedName>
</protein>
<feature type="non-terminal residue" evidence="1">
    <location>
        <position position="1"/>
    </location>
</feature>
<name>A0ACA9PM39_9GLOM</name>
<organism evidence="1 2">
    <name type="scientific">Cetraspora pellucida</name>
    <dbReference type="NCBI Taxonomy" id="1433469"/>
    <lineage>
        <taxon>Eukaryota</taxon>
        <taxon>Fungi</taxon>
        <taxon>Fungi incertae sedis</taxon>
        <taxon>Mucoromycota</taxon>
        <taxon>Glomeromycotina</taxon>
        <taxon>Glomeromycetes</taxon>
        <taxon>Diversisporales</taxon>
        <taxon>Gigasporaceae</taxon>
        <taxon>Cetraspora</taxon>
    </lineage>
</organism>
<feature type="non-terminal residue" evidence="1">
    <location>
        <position position="110"/>
    </location>
</feature>
<dbReference type="EMBL" id="CAJVPW010027168">
    <property type="protein sequence ID" value="CAG8714669.1"/>
    <property type="molecule type" value="Genomic_DNA"/>
</dbReference>
<keyword evidence="2" id="KW-1185">Reference proteome</keyword>